<name>A0A0K2TB78_LEPSM</name>
<sequence>MVALPSIDIQYLNLAQSEAQDEMSSFCTSKPKLKLSEVDFGSSNTPIVILSNISGSTLRLVIPQSLERPVFDIIHLLSHPSARFSVKLITKKICLEWDE</sequence>
<protein>
    <submittedName>
        <fullName evidence="1">Meprin A subunit betalike [Takifugu rubripes]</fullName>
    </submittedName>
</protein>
<organism evidence="1">
    <name type="scientific">Lepeophtheirus salmonis</name>
    <name type="common">Salmon louse</name>
    <name type="synonym">Caligus salmonis</name>
    <dbReference type="NCBI Taxonomy" id="72036"/>
    <lineage>
        <taxon>Eukaryota</taxon>
        <taxon>Metazoa</taxon>
        <taxon>Ecdysozoa</taxon>
        <taxon>Arthropoda</taxon>
        <taxon>Crustacea</taxon>
        <taxon>Multicrustacea</taxon>
        <taxon>Hexanauplia</taxon>
        <taxon>Copepoda</taxon>
        <taxon>Siphonostomatoida</taxon>
        <taxon>Caligidae</taxon>
        <taxon>Lepeophtheirus</taxon>
    </lineage>
</organism>
<reference evidence="1" key="1">
    <citation type="submission" date="2014-05" db="EMBL/GenBank/DDBJ databases">
        <authorList>
            <person name="Chronopoulou M."/>
        </authorList>
    </citation>
    <scope>NUCLEOTIDE SEQUENCE</scope>
    <source>
        <tissue evidence="1">Whole organism</tissue>
    </source>
</reference>
<proteinExistence type="predicted"/>
<accession>A0A0K2TB78</accession>
<dbReference type="EMBL" id="HACA01005714">
    <property type="protein sequence ID" value="CDW23075.1"/>
    <property type="molecule type" value="Transcribed_RNA"/>
</dbReference>
<evidence type="ECO:0000313" key="1">
    <source>
        <dbReference type="EMBL" id="CDW23075.1"/>
    </source>
</evidence>
<dbReference type="AlphaFoldDB" id="A0A0K2TB78"/>